<feature type="compositionally biased region" description="Basic and acidic residues" evidence="10">
    <location>
        <begin position="373"/>
        <end position="390"/>
    </location>
</feature>
<comment type="caution">
    <text evidence="12">The sequence shown here is derived from an EMBL/GenBank/DDBJ whole genome shotgun (WGS) entry which is preliminary data.</text>
</comment>
<dbReference type="InterPro" id="IPR018866">
    <property type="entry name" value="Znf-4CXXC_R1"/>
</dbReference>
<dbReference type="AlphaFoldDB" id="A0A9N9ABK4"/>
<reference evidence="12" key="1">
    <citation type="submission" date="2021-06" db="EMBL/GenBank/DDBJ databases">
        <authorList>
            <person name="Kallberg Y."/>
            <person name="Tangrot J."/>
            <person name="Rosling A."/>
        </authorList>
    </citation>
    <scope>NUCLEOTIDE SEQUENCE</scope>
    <source>
        <strain evidence="12">FL130A</strain>
    </source>
</reference>
<protein>
    <submittedName>
        <fullName evidence="12">3775_t:CDS:1</fullName>
    </submittedName>
</protein>
<evidence type="ECO:0000256" key="7">
    <source>
        <dbReference type="ARBA" id="ARBA00023015"/>
    </source>
</evidence>
<keyword evidence="7" id="KW-0805">Transcription regulation</keyword>
<dbReference type="GO" id="GO:0005737">
    <property type="term" value="C:cytoplasm"/>
    <property type="evidence" value="ECO:0007669"/>
    <property type="project" value="UniProtKB-SubCell"/>
</dbReference>
<evidence type="ECO:0000256" key="2">
    <source>
        <dbReference type="ARBA" id="ARBA00004496"/>
    </source>
</evidence>
<keyword evidence="9" id="KW-0539">Nucleus</keyword>
<evidence type="ECO:0000256" key="10">
    <source>
        <dbReference type="SAM" id="MobiDB-lite"/>
    </source>
</evidence>
<evidence type="ECO:0000256" key="9">
    <source>
        <dbReference type="ARBA" id="ARBA00023242"/>
    </source>
</evidence>
<gene>
    <name evidence="12" type="ORF">ALEPTO_LOCUS4717</name>
</gene>
<dbReference type="PANTHER" id="PTHR31169:SF8">
    <property type="entry name" value="ZINC-FINGER DOMAIN OF MONOAMINE-OXIDASE A REPRESSOR R1 PROTEIN"/>
    <property type="match status" value="1"/>
</dbReference>
<feature type="compositionally biased region" description="Basic residues" evidence="10">
    <location>
        <begin position="82"/>
        <end position="92"/>
    </location>
</feature>
<evidence type="ECO:0000256" key="8">
    <source>
        <dbReference type="ARBA" id="ARBA00023163"/>
    </source>
</evidence>
<comment type="subcellular location">
    <subcellularLocation>
        <location evidence="2">Cytoplasm</location>
    </subcellularLocation>
    <subcellularLocation>
        <location evidence="1">Nucleus</location>
    </subcellularLocation>
</comment>
<evidence type="ECO:0000256" key="6">
    <source>
        <dbReference type="ARBA" id="ARBA00022843"/>
    </source>
</evidence>
<keyword evidence="6" id="KW-0832">Ubl conjugation</keyword>
<dbReference type="GO" id="GO:0005634">
    <property type="term" value="C:nucleus"/>
    <property type="evidence" value="ECO:0007669"/>
    <property type="project" value="UniProtKB-SubCell"/>
</dbReference>
<evidence type="ECO:0000256" key="3">
    <source>
        <dbReference type="ARBA" id="ARBA00022490"/>
    </source>
</evidence>
<evidence type="ECO:0000256" key="4">
    <source>
        <dbReference type="ARBA" id="ARBA00022499"/>
    </source>
</evidence>
<feature type="domain" description="Zinc-finger" evidence="11">
    <location>
        <begin position="86"/>
        <end position="151"/>
    </location>
</feature>
<dbReference type="GO" id="GO:0006355">
    <property type="term" value="P:regulation of DNA-templated transcription"/>
    <property type="evidence" value="ECO:0007669"/>
    <property type="project" value="InterPro"/>
</dbReference>
<dbReference type="PANTHER" id="PTHR31169">
    <property type="entry name" value="OS05G0300700 PROTEIN"/>
    <property type="match status" value="1"/>
</dbReference>
<dbReference type="OrthoDB" id="298344at2759"/>
<evidence type="ECO:0000313" key="13">
    <source>
        <dbReference type="Proteomes" id="UP000789508"/>
    </source>
</evidence>
<keyword evidence="5" id="KW-0597">Phosphoprotein</keyword>
<accession>A0A9N9ABK4</accession>
<name>A0A9N9ABK4_9GLOM</name>
<keyword evidence="8" id="KW-0804">Transcription</keyword>
<dbReference type="EMBL" id="CAJVPS010001147">
    <property type="protein sequence ID" value="CAG8526258.1"/>
    <property type="molecule type" value="Genomic_DNA"/>
</dbReference>
<feature type="region of interest" description="Disordered" evidence="10">
    <location>
        <begin position="373"/>
        <end position="394"/>
    </location>
</feature>
<evidence type="ECO:0000256" key="5">
    <source>
        <dbReference type="ARBA" id="ARBA00022553"/>
    </source>
</evidence>
<evidence type="ECO:0000256" key="1">
    <source>
        <dbReference type="ARBA" id="ARBA00004123"/>
    </source>
</evidence>
<dbReference type="Proteomes" id="UP000789508">
    <property type="component" value="Unassembled WGS sequence"/>
</dbReference>
<evidence type="ECO:0000259" key="11">
    <source>
        <dbReference type="Pfam" id="PF10497"/>
    </source>
</evidence>
<dbReference type="InterPro" id="IPR040221">
    <property type="entry name" value="CDCA7/CDA7L"/>
</dbReference>
<feature type="region of interest" description="Disordered" evidence="10">
    <location>
        <begin position="1"/>
        <end position="98"/>
    </location>
</feature>
<proteinExistence type="predicted"/>
<dbReference type="Pfam" id="PF10497">
    <property type="entry name" value="zf-4CXXC_R1"/>
    <property type="match status" value="1"/>
</dbReference>
<keyword evidence="4" id="KW-1017">Isopeptide bond</keyword>
<sequence>MPLKESKRVQAKSKAQTREGLCPDSIDDDMTRIPVAKKSKTRDSYHGYAQLRKRNTKDKQVQVVEAGDSNEEEDISGENKRGSKKRKKSGNKKKGDSSTCQLMYDARCLSRRYAENYEEASSNKEWKCPKCRGKCNCSVCRRRQGLLPIGVFDFSRDSHQVETLLMNDSIYNNLMLTIVIEDNNIDSMLSHQEKITNDLETSDSIDTFDITSQFLYPIVYVNNNIDSYIDLGATTNNYDTSFGPDFYQSINPFENSNHASGLTFPFGNTLTDYYPMSNSHYYKPIDDPYVAIDHNPTRVIAENTFPYNPIFDSEYSYTNNIQIDKHIEDNFIPLITFNNNTRFIYPIFKSEITMIEDPVQLVKLDDICKNPFREETGTEGEGKVKSKREEDDGIDWSKFPDGVCVYIPARS</sequence>
<organism evidence="12 13">
    <name type="scientific">Ambispora leptoticha</name>
    <dbReference type="NCBI Taxonomy" id="144679"/>
    <lineage>
        <taxon>Eukaryota</taxon>
        <taxon>Fungi</taxon>
        <taxon>Fungi incertae sedis</taxon>
        <taxon>Mucoromycota</taxon>
        <taxon>Glomeromycotina</taxon>
        <taxon>Glomeromycetes</taxon>
        <taxon>Archaeosporales</taxon>
        <taxon>Ambisporaceae</taxon>
        <taxon>Ambispora</taxon>
    </lineage>
</organism>
<evidence type="ECO:0000313" key="12">
    <source>
        <dbReference type="EMBL" id="CAG8526258.1"/>
    </source>
</evidence>
<keyword evidence="3" id="KW-0963">Cytoplasm</keyword>
<keyword evidence="13" id="KW-1185">Reference proteome</keyword>